<reference evidence="1" key="1">
    <citation type="submission" date="2018-02" db="EMBL/GenBank/DDBJ databases">
        <title>Rhizophora mucronata_Transcriptome.</title>
        <authorList>
            <person name="Meera S.P."/>
            <person name="Sreeshan A."/>
            <person name="Augustine A."/>
        </authorList>
    </citation>
    <scope>NUCLEOTIDE SEQUENCE</scope>
    <source>
        <tissue evidence="1">Leaf</tissue>
    </source>
</reference>
<name>A0A2P2Q8W7_RHIMU</name>
<dbReference type="EMBL" id="GGEC01082954">
    <property type="protein sequence ID" value="MBX63438.1"/>
    <property type="molecule type" value="Transcribed_RNA"/>
</dbReference>
<sequence>MRESEGQQKNNSLTNLQYIEVNKWEFHEKQ</sequence>
<accession>A0A2P2Q8W7</accession>
<dbReference type="AlphaFoldDB" id="A0A2P2Q8W7"/>
<organism evidence="1">
    <name type="scientific">Rhizophora mucronata</name>
    <name type="common">Asiatic mangrove</name>
    <dbReference type="NCBI Taxonomy" id="61149"/>
    <lineage>
        <taxon>Eukaryota</taxon>
        <taxon>Viridiplantae</taxon>
        <taxon>Streptophyta</taxon>
        <taxon>Embryophyta</taxon>
        <taxon>Tracheophyta</taxon>
        <taxon>Spermatophyta</taxon>
        <taxon>Magnoliopsida</taxon>
        <taxon>eudicotyledons</taxon>
        <taxon>Gunneridae</taxon>
        <taxon>Pentapetalae</taxon>
        <taxon>rosids</taxon>
        <taxon>fabids</taxon>
        <taxon>Malpighiales</taxon>
        <taxon>Rhizophoraceae</taxon>
        <taxon>Rhizophora</taxon>
    </lineage>
</organism>
<evidence type="ECO:0000313" key="1">
    <source>
        <dbReference type="EMBL" id="MBX63438.1"/>
    </source>
</evidence>
<protein>
    <submittedName>
        <fullName evidence="1">Uncharacterized protein</fullName>
    </submittedName>
</protein>
<proteinExistence type="predicted"/>